<evidence type="ECO:0000313" key="1">
    <source>
        <dbReference type="EMBL" id="MDM1550130.1"/>
    </source>
</evidence>
<sequence length="201" mass="23572">MNLLKEINRKFNKSDIENVFNLLNDIDFTRLSNDKSIIQSSLIQLSQGKIDSLYMYLKLIYKKEDDVIQAATLLKENSHHIDDIKISEDEYIKWIPLESNVIFINIDNLLANTYDFWDSLSTECVFECCGINACNFTSDTIIQSIHLFDKIELLKNFNDIILEINLLNADEVYSNHLNQRFNKNVFLELLQHIEFQIKLSI</sequence>
<dbReference type="InterPro" id="IPR046294">
    <property type="entry name" value="DUF6331"/>
</dbReference>
<organism evidence="1 2">
    <name type="scientific">Empedobacter falsenii</name>
    <dbReference type="NCBI Taxonomy" id="343874"/>
    <lineage>
        <taxon>Bacteria</taxon>
        <taxon>Pseudomonadati</taxon>
        <taxon>Bacteroidota</taxon>
        <taxon>Flavobacteriia</taxon>
        <taxon>Flavobacteriales</taxon>
        <taxon>Weeksellaceae</taxon>
        <taxon>Empedobacter</taxon>
    </lineage>
</organism>
<accession>A0AAW7DEZ2</accession>
<comment type="caution">
    <text evidence="1">The sequence shown here is derived from an EMBL/GenBank/DDBJ whole genome shotgun (WGS) entry which is preliminary data.</text>
</comment>
<reference evidence="1" key="2">
    <citation type="journal article" date="2022" name="Sci. Total Environ.">
        <title>Prevalence, transmission, and molecular epidemiology of tet(X)-positive bacteria among humans, animals, and environmental niches in China: An epidemiological, and genomic-based study.</title>
        <authorList>
            <person name="Dong N."/>
            <person name="Zeng Y."/>
            <person name="Cai C."/>
            <person name="Sun C."/>
            <person name="Lu J."/>
            <person name="Liu C."/>
            <person name="Zhou H."/>
            <person name="Sun Q."/>
            <person name="Shu L."/>
            <person name="Wang H."/>
            <person name="Wang Y."/>
            <person name="Wang S."/>
            <person name="Wu C."/>
            <person name="Chan E.W."/>
            <person name="Chen G."/>
            <person name="Shen Z."/>
            <person name="Chen S."/>
            <person name="Zhang R."/>
        </authorList>
    </citation>
    <scope>NUCLEOTIDE SEQUENCE</scope>
    <source>
        <strain evidence="1">210</strain>
    </source>
</reference>
<evidence type="ECO:0000313" key="2">
    <source>
        <dbReference type="Proteomes" id="UP001173578"/>
    </source>
</evidence>
<dbReference type="Proteomes" id="UP001173578">
    <property type="component" value="Unassembled WGS sequence"/>
</dbReference>
<dbReference type="Pfam" id="PF19856">
    <property type="entry name" value="DUF6331"/>
    <property type="match status" value="1"/>
</dbReference>
<reference evidence="1" key="1">
    <citation type="submission" date="2020-06" db="EMBL/GenBank/DDBJ databases">
        <authorList>
            <person name="Dong N."/>
        </authorList>
    </citation>
    <scope>NUCLEOTIDE SEQUENCE</scope>
    <source>
        <strain evidence="1">210</strain>
    </source>
</reference>
<dbReference type="AlphaFoldDB" id="A0AAW7DEZ2"/>
<proteinExistence type="predicted"/>
<dbReference type="EMBL" id="JACALR010000001">
    <property type="protein sequence ID" value="MDM1550130.1"/>
    <property type="molecule type" value="Genomic_DNA"/>
</dbReference>
<name>A0AAW7DEZ2_9FLAO</name>
<gene>
    <name evidence="1" type="ORF">HX095_02800</name>
</gene>
<protein>
    <submittedName>
        <fullName evidence="1">Uncharacterized protein</fullName>
    </submittedName>
</protein>
<dbReference type="RefSeq" id="WP_286484912.1">
    <property type="nucleotide sequence ID" value="NZ_JACALR010000001.1"/>
</dbReference>